<protein>
    <submittedName>
        <fullName evidence="3">DUF3060 domain-containing protein</fullName>
    </submittedName>
</protein>
<feature type="signal peptide" evidence="2">
    <location>
        <begin position="1"/>
        <end position="20"/>
    </location>
</feature>
<comment type="caution">
    <text evidence="3">The sequence shown here is derived from an EMBL/GenBank/DDBJ whole genome shotgun (WGS) entry which is preliminary data.</text>
</comment>
<evidence type="ECO:0000313" key="4">
    <source>
        <dbReference type="Proteomes" id="UP000316092"/>
    </source>
</evidence>
<dbReference type="EMBL" id="VKDB01000002">
    <property type="protein sequence ID" value="TSA87518.1"/>
    <property type="molecule type" value="Genomic_DNA"/>
</dbReference>
<accession>A0A553V4V8</accession>
<keyword evidence="2" id="KW-0732">Signal</keyword>
<organism evidence="3 4">
    <name type="scientific">Deinococcus detaillensis</name>
    <dbReference type="NCBI Taxonomy" id="2592048"/>
    <lineage>
        <taxon>Bacteria</taxon>
        <taxon>Thermotogati</taxon>
        <taxon>Deinococcota</taxon>
        <taxon>Deinococci</taxon>
        <taxon>Deinococcales</taxon>
        <taxon>Deinococcaceae</taxon>
        <taxon>Deinococcus</taxon>
    </lineage>
</organism>
<feature type="region of interest" description="Disordered" evidence="1">
    <location>
        <begin position="156"/>
        <end position="179"/>
    </location>
</feature>
<dbReference type="InterPro" id="IPR021417">
    <property type="entry name" value="DUF3060"/>
</dbReference>
<dbReference type="Proteomes" id="UP000316092">
    <property type="component" value="Unassembled WGS sequence"/>
</dbReference>
<dbReference type="OrthoDB" id="69666at2"/>
<gene>
    <name evidence="3" type="ORF">FNU79_03285</name>
</gene>
<dbReference type="AlphaFoldDB" id="A0A553V4V8"/>
<dbReference type="RefSeq" id="WP_143719476.1">
    <property type="nucleotide sequence ID" value="NZ_VKDB01000002.1"/>
</dbReference>
<keyword evidence="4" id="KW-1185">Reference proteome</keyword>
<feature type="chain" id="PRO_5022133892" evidence="2">
    <location>
        <begin position="21"/>
        <end position="179"/>
    </location>
</feature>
<evidence type="ECO:0000256" key="1">
    <source>
        <dbReference type="SAM" id="MobiDB-lite"/>
    </source>
</evidence>
<sequence length="179" mass="18592">MNSFLKLACLFGLLGAQASAQSLNINSSGIRFESAPATPGQPSVSVRLGESGLSISSTPVQTRRVRVQPTQTNRTLRCNGGNLNLRGSGQRLTILGNCAAVNITGSRNVLSVERVGQISIQGSGNRVTWKAALSGAKPLLRVSGTGNTVLSTARPIAAPAQPKPAPKPIQQPSKTATRL</sequence>
<name>A0A553V4V8_9DEIO</name>
<evidence type="ECO:0000256" key="2">
    <source>
        <dbReference type="SAM" id="SignalP"/>
    </source>
</evidence>
<dbReference type="Pfam" id="PF11259">
    <property type="entry name" value="DUF3060"/>
    <property type="match status" value="1"/>
</dbReference>
<proteinExistence type="predicted"/>
<evidence type="ECO:0000313" key="3">
    <source>
        <dbReference type="EMBL" id="TSA87518.1"/>
    </source>
</evidence>
<reference evidence="3 4" key="1">
    <citation type="submission" date="2019-07" db="EMBL/GenBank/DDBJ databases">
        <title>Deinococcus detaillus sp. nov., isolated from humus soil in Antarctica.</title>
        <authorList>
            <person name="Zhang K."/>
        </authorList>
    </citation>
    <scope>NUCLEOTIDE SEQUENCE [LARGE SCALE GENOMIC DNA]</scope>
    <source>
        <strain evidence="3 4">H1</strain>
    </source>
</reference>